<feature type="domain" description="MMS19 C-terminal" evidence="6">
    <location>
        <begin position="568"/>
        <end position="974"/>
    </location>
</feature>
<name>A0A1E3QMS0_9ASCO</name>
<evidence type="ECO:0000256" key="4">
    <source>
        <dbReference type="ARBA" id="ARBA00023242"/>
    </source>
</evidence>
<protein>
    <recommendedName>
        <fullName evidence="5">MMS19 nucleotide excision repair protein</fullName>
    </recommendedName>
</protein>
<keyword evidence="4 5" id="KW-0539">Nucleus</keyword>
<gene>
    <name evidence="8" type="ORF">BABINDRAFT_162068</name>
</gene>
<dbReference type="Pfam" id="PF14500">
    <property type="entry name" value="MMS19_N"/>
    <property type="match status" value="1"/>
</dbReference>
<comment type="similarity">
    <text evidence="2 5">Belongs to the MET18/MMS19 family.</text>
</comment>
<evidence type="ECO:0000256" key="5">
    <source>
        <dbReference type="RuleBase" id="RU367072"/>
    </source>
</evidence>
<dbReference type="Gene3D" id="1.25.10.10">
    <property type="entry name" value="Leucine-rich Repeat Variant"/>
    <property type="match status" value="2"/>
</dbReference>
<dbReference type="InterPro" id="IPR024687">
    <property type="entry name" value="MMS19_C"/>
</dbReference>
<comment type="function">
    <text evidence="5">Key component of the cytosolic iron-sulfur protein assembly (CIA) complex, a multiprotein complex that mediates the incorporation of iron-sulfur cluster into apoproteins specifically involved in DNA metabolism and genomic integrity. In the CIA complex, MMS19 acts as an adapter between early-acting CIA components and a subset of cellular target iron-sulfur proteins.</text>
</comment>
<keyword evidence="9" id="KW-1185">Reference proteome</keyword>
<evidence type="ECO:0000259" key="7">
    <source>
        <dbReference type="Pfam" id="PF14500"/>
    </source>
</evidence>
<dbReference type="InterPro" id="IPR029240">
    <property type="entry name" value="MMS19_N"/>
</dbReference>
<dbReference type="PANTHER" id="PTHR12891:SF0">
    <property type="entry name" value="MMS19 NUCLEOTIDE EXCISION REPAIR PROTEIN HOMOLOG"/>
    <property type="match status" value="1"/>
</dbReference>
<accession>A0A1E3QMS0</accession>
<dbReference type="STRING" id="984486.A0A1E3QMS0"/>
<organism evidence="8 9">
    <name type="scientific">Babjeviella inositovora NRRL Y-12698</name>
    <dbReference type="NCBI Taxonomy" id="984486"/>
    <lineage>
        <taxon>Eukaryota</taxon>
        <taxon>Fungi</taxon>
        <taxon>Dikarya</taxon>
        <taxon>Ascomycota</taxon>
        <taxon>Saccharomycotina</taxon>
        <taxon>Pichiomycetes</taxon>
        <taxon>Serinales incertae sedis</taxon>
        <taxon>Babjeviella</taxon>
    </lineage>
</organism>
<dbReference type="InterPro" id="IPR011989">
    <property type="entry name" value="ARM-like"/>
</dbReference>
<evidence type="ECO:0000313" key="9">
    <source>
        <dbReference type="Proteomes" id="UP000094336"/>
    </source>
</evidence>
<dbReference type="GO" id="GO:0016226">
    <property type="term" value="P:iron-sulfur cluster assembly"/>
    <property type="evidence" value="ECO:0007669"/>
    <property type="project" value="UniProtKB-UniRule"/>
</dbReference>
<dbReference type="GO" id="GO:0097361">
    <property type="term" value="C:cytosolic [4Fe-4S] assembly targeting complex"/>
    <property type="evidence" value="ECO:0007669"/>
    <property type="project" value="UniProtKB-UniRule"/>
</dbReference>
<keyword evidence="3" id="KW-0677">Repeat</keyword>
<dbReference type="PANTHER" id="PTHR12891">
    <property type="entry name" value="DNA REPAIR/TRANSCRIPTION PROTEIN MET18/MMS19"/>
    <property type="match status" value="1"/>
</dbReference>
<keyword evidence="5" id="KW-0227">DNA damage</keyword>
<feature type="domain" description="MMS19 N-terminal" evidence="7">
    <location>
        <begin position="45"/>
        <end position="311"/>
    </location>
</feature>
<comment type="subcellular location">
    <subcellularLocation>
        <location evidence="1 5">Nucleus</location>
    </subcellularLocation>
</comment>
<dbReference type="Proteomes" id="UP000094336">
    <property type="component" value="Unassembled WGS sequence"/>
</dbReference>
<dbReference type="Pfam" id="PF12460">
    <property type="entry name" value="MMS19_C"/>
    <property type="match status" value="1"/>
</dbReference>
<dbReference type="RefSeq" id="XP_018984317.1">
    <property type="nucleotide sequence ID" value="XM_019129158.1"/>
</dbReference>
<evidence type="ECO:0000259" key="6">
    <source>
        <dbReference type="Pfam" id="PF12460"/>
    </source>
</evidence>
<proteinExistence type="inferred from homology"/>
<dbReference type="AlphaFoldDB" id="A0A1E3QMS0"/>
<evidence type="ECO:0000313" key="8">
    <source>
        <dbReference type="EMBL" id="ODQ78989.1"/>
    </source>
</evidence>
<dbReference type="InterPro" id="IPR016024">
    <property type="entry name" value="ARM-type_fold"/>
</dbReference>
<dbReference type="InterPro" id="IPR039920">
    <property type="entry name" value="MMS19"/>
</dbReference>
<reference evidence="9" key="1">
    <citation type="submission" date="2016-05" db="EMBL/GenBank/DDBJ databases">
        <title>Comparative genomics of biotechnologically important yeasts.</title>
        <authorList>
            <consortium name="DOE Joint Genome Institute"/>
            <person name="Riley R."/>
            <person name="Haridas S."/>
            <person name="Wolfe K.H."/>
            <person name="Lopes M.R."/>
            <person name="Hittinger C.T."/>
            <person name="Goker M."/>
            <person name="Salamov A."/>
            <person name="Wisecaver J."/>
            <person name="Long T.M."/>
            <person name="Aerts A.L."/>
            <person name="Barry K."/>
            <person name="Choi C."/>
            <person name="Clum A."/>
            <person name="Coughlan A.Y."/>
            <person name="Deshpande S."/>
            <person name="Douglass A.P."/>
            <person name="Hanson S.J."/>
            <person name="Klenk H.-P."/>
            <person name="Labutti K."/>
            <person name="Lapidus A."/>
            <person name="Lindquist E."/>
            <person name="Lipzen A."/>
            <person name="Meier-Kolthoff J.P."/>
            <person name="Ohm R.A."/>
            <person name="Otillar R.P."/>
            <person name="Pangilinan J."/>
            <person name="Peng Y."/>
            <person name="Rokas A."/>
            <person name="Rosa C.A."/>
            <person name="Scheuner C."/>
            <person name="Sibirny A.A."/>
            <person name="Slot J.C."/>
            <person name="Stielow J.B."/>
            <person name="Sun H."/>
            <person name="Kurtzman C.P."/>
            <person name="Blackwell M."/>
            <person name="Grigoriev I.V."/>
            <person name="Jeffries T.W."/>
        </authorList>
    </citation>
    <scope>NUCLEOTIDE SEQUENCE [LARGE SCALE GENOMIC DNA]</scope>
    <source>
        <strain evidence="9">NRRL Y-12698</strain>
    </source>
</reference>
<dbReference type="SUPFAM" id="SSF48371">
    <property type="entry name" value="ARM repeat"/>
    <property type="match status" value="1"/>
</dbReference>
<dbReference type="GeneID" id="30147011"/>
<evidence type="ECO:0000256" key="1">
    <source>
        <dbReference type="ARBA" id="ARBA00004123"/>
    </source>
</evidence>
<dbReference type="OrthoDB" id="342900at2759"/>
<evidence type="ECO:0000256" key="2">
    <source>
        <dbReference type="ARBA" id="ARBA00009340"/>
    </source>
</evidence>
<dbReference type="GO" id="GO:0005634">
    <property type="term" value="C:nucleus"/>
    <property type="evidence" value="ECO:0007669"/>
    <property type="project" value="UniProtKB-SubCell"/>
</dbReference>
<dbReference type="EMBL" id="KV454433">
    <property type="protein sequence ID" value="ODQ78989.1"/>
    <property type="molecule type" value="Genomic_DNA"/>
</dbReference>
<sequence>MSATTETLINQYLVFTDTNEQEATLVVARLADQVALKQLTLLQFIQTAGDYLTRDDDAIRSRAILCLSQMLQTLAARDATIFSKQDVSVLVDFYLSKFDDLVSHKATLLGLSCLVDFTRFASTNVAKILQTLEKEYAPKKNLAPVRYLAFDILARLLAKFGSFIARNLSAEFATTFLHVASGEKDPRNLIASFTLQEVIGAKLGITDEETNNELFDVAFCYFPISFTPPKGDPYKITSEQLKTALRGALSSNTAYAKDAFPNLIEKLTTTNAKVKLDILDTLLQCIQAYTPEAVQLFWLSLWNALKFELLHNELSMFSAEGVATDDDETRVYVRMFEIFRAMAVKLRQCLESGLQPYLTTLIEELLPNIEPEHKLFKASMLILTNVAEASPEAFNYIVEKVFVRLFEDVNDLNVPKQRNLIANMGFFLNAYANLVNALNAGEFESDFASNALLSHKDNILALLSKTLMSSSSREATLRIATIHQLVKLTSLPRFLILEETSFILQFFNEVIIADDAAQTCSAIIDGYVAISRDQHKVQLLLDTSFPVLMSLLPDSDETMSPAKSAAEILAILVKMSTNRQVLEMLCVRLLNKLEQAIDSSSSYAYLTLIVDSIAEAVFTSELESPFLTDEWLKNLVPQVNALVIRLSQSGRLPSDECYVNLLESVGKLLNLIYKYVSVEKHQQLLDELLQFGFQTPSADIALFKWSLAAIDKTALMPNSTAFAEQLIVLAHASDELTRVNYLQTLAIVVNKFTDSGFLTPLFAMLTSGVAATETREGIQSLEIIAWITKGLVLKNDKAADPFLCYILTLLETPYGVVGSRCLEIVICDLELFAKPKKLISRVVPVNTRLLYKQKFFESVVPQLVEKFGSAQEIATKKCYLIAISLLLKYVSREIILPHLTTFLPLLLQSISLIPDNEIRCASLTTISLTTNELPELVTQHLQTLVPALLDLSEAKNGNSEKVRLEALRCLLLLPNAVALTKIVPFRNSVLRRLEVAVDDKKRAVRKAACDARQAFYEIS</sequence>
<evidence type="ECO:0000256" key="3">
    <source>
        <dbReference type="ARBA" id="ARBA00022737"/>
    </source>
</evidence>
<dbReference type="GO" id="GO:0006281">
    <property type="term" value="P:DNA repair"/>
    <property type="evidence" value="ECO:0007669"/>
    <property type="project" value="UniProtKB-UniRule"/>
</dbReference>
<dbReference type="GO" id="GO:0051604">
    <property type="term" value="P:protein maturation"/>
    <property type="evidence" value="ECO:0007669"/>
    <property type="project" value="UniProtKB-UniRule"/>
</dbReference>
<keyword evidence="5" id="KW-0234">DNA repair</keyword>